<sequence>MSNAFLENGLEDTICDALNERGWTYEDNGSDAGFSLSLGLHTADVLHWLQTQYPDAYDKAVPEKLTGKDRERAEFSLLSELATQLDKKPVVGRKTGQPTAGLLHILHSGFTYSRPGRPLAKFGPMVAFPPEDPLTLTAVKKAEGNTLRVMRQVHFSTEKTQDTIDLVLTVNGIPVATLELKSDSTQNVIDAITQYREDRKPSAHARILQPGRCLVHFAVSDDEVYMTTKLSGANTFFLPFNKGKADGHAGNDPIEGGIATQYLWQEVLSRETFLRILNSYAFFEPKEKKIGADGTLIFPRFHQLRAVENVMGDIETNGPGKSYLIWHSAGSGKTKTIAWLAHRMIRHVGQDGSSTFDSVILVSDRTVLDKNLRDSVQMLRASEGLVTPITRDKDYKSKSEKLADVLETGNTILTCTLQTFPEVLNKIESDAKLRSRRWAIVADEAHASQTGKTATALRQLLADIGEDVPEDEEMSGDDLLLYNQRRMTEAVNMTYVALTATPKPKTLQLFGTKHDAATDVGYEYRAFDTYTMAQAIDEGFILDVLQNYSTYEMFARVAEKAESEDSEVELIKGVSDVYKFVRMHDTALAQKVQIVVEHFKTNVLGKLDGQARAMVVTSSREQAVKWARAFNQYLEDHNYKHLFKALVAFSGSLTLDETGEHEYTEANMNGLGDVEKAFKDDDMDYRVLIVAEKFQTGFNEPRLLAMYVDKKLKDLEAVQTLSRLNRTHEGKTAPMVVDFVNDENVILDAFQRYYQDAAIVTPTDPAVLEQMGVQLDAFEYYTEADMDAIARAVAAGKDATHTDFMGPLQRIAAEWKADLREARLKGDEEGIEMVKGFRKLTRKYVSAWEFLTQILDYRDPDIHKRALLLSHLRRLLIDDAGGTPQDYGQLVRLEGLSMQPAMINQSLGLTSSSDAENGEWTGEQFEAEIKSGAAAEPELGPLQEVVEHINEMLAARGKDTDLQAAQGFVSTTWGNVKANEEIVALVRDNTDEQLRNSTSFGDILMRILWQQRQGREEIDDLVMFDEEGIKFFRDQILEQLIRDKHEGEDGN</sequence>
<dbReference type="GO" id="GO:0005524">
    <property type="term" value="F:ATP binding"/>
    <property type="evidence" value="ECO:0007669"/>
    <property type="project" value="UniProtKB-KW"/>
</dbReference>
<name>A0AAE4NIS5_9CORY</name>
<comment type="caution">
    <text evidence="2">The sequence shown here is derived from an EMBL/GenBank/DDBJ whole genome shotgun (WGS) entry which is preliminary data.</text>
</comment>
<gene>
    <name evidence="2" type="ORF">RAE03_00845</name>
</gene>
<accession>A0AAE4NIS5</accession>
<dbReference type="InterPro" id="IPR014001">
    <property type="entry name" value="Helicase_ATP-bd"/>
</dbReference>
<dbReference type="GO" id="GO:0009035">
    <property type="term" value="F:type I site-specific deoxyribonuclease activity"/>
    <property type="evidence" value="ECO:0007669"/>
    <property type="project" value="UniProtKB-EC"/>
</dbReference>
<dbReference type="Gene3D" id="3.40.50.300">
    <property type="entry name" value="P-loop containing nucleotide triphosphate hydrolases"/>
    <property type="match status" value="2"/>
</dbReference>
<evidence type="ECO:0000313" key="3">
    <source>
        <dbReference type="Proteomes" id="UP001185706"/>
    </source>
</evidence>
<keyword evidence="2" id="KW-0255">Endonuclease</keyword>
<dbReference type="Pfam" id="PF18766">
    <property type="entry name" value="SWI2_SNF2"/>
    <property type="match status" value="1"/>
</dbReference>
<dbReference type="GO" id="GO:0003677">
    <property type="term" value="F:DNA binding"/>
    <property type="evidence" value="ECO:0007669"/>
    <property type="project" value="UniProtKB-KW"/>
</dbReference>
<dbReference type="Proteomes" id="UP001185706">
    <property type="component" value="Unassembled WGS sequence"/>
</dbReference>
<dbReference type="Gene3D" id="3.90.1570.50">
    <property type="match status" value="1"/>
</dbReference>
<dbReference type="InterPro" id="IPR040980">
    <property type="entry name" value="SWI2_SNF2"/>
</dbReference>
<evidence type="ECO:0000313" key="2">
    <source>
        <dbReference type="EMBL" id="MDV2418330.1"/>
    </source>
</evidence>
<dbReference type="SUPFAM" id="SSF52540">
    <property type="entry name" value="P-loop containing nucleoside triphosphate hydrolases"/>
    <property type="match status" value="1"/>
</dbReference>
<dbReference type="PANTHER" id="PTHR42927">
    <property type="entry name" value="HELICASE SUPERFAMILY 1 AND 2 DOMAIN-CONTAINING PROTEIN"/>
    <property type="match status" value="1"/>
</dbReference>
<dbReference type="AlphaFoldDB" id="A0AAE4NIS5"/>
<organism evidence="2 3">
    <name type="scientific">Corynebacterium tuberculostearicum</name>
    <dbReference type="NCBI Taxonomy" id="38304"/>
    <lineage>
        <taxon>Bacteria</taxon>
        <taxon>Bacillati</taxon>
        <taxon>Actinomycetota</taxon>
        <taxon>Actinomycetes</taxon>
        <taxon>Mycobacteriales</taxon>
        <taxon>Corynebacteriaceae</taxon>
        <taxon>Corynebacterium</taxon>
    </lineage>
</organism>
<reference evidence="2" key="1">
    <citation type="submission" date="2023-08" db="EMBL/GenBank/DDBJ databases">
        <title>Genomic characterization of the C. tuberculostearicum species complex, a ubiquitous member of the human skin microbiome.</title>
        <authorList>
            <person name="Ahmed N."/>
            <person name="Deming C."/>
            <person name="Conlan S."/>
            <person name="Segre J."/>
        </authorList>
    </citation>
    <scope>NUCLEOTIDE SEQUENCE</scope>
    <source>
        <strain evidence="2">CTNIH22</strain>
    </source>
</reference>
<dbReference type="GO" id="GO:0009307">
    <property type="term" value="P:DNA restriction-modification system"/>
    <property type="evidence" value="ECO:0007669"/>
    <property type="project" value="UniProtKB-KW"/>
</dbReference>
<dbReference type="EMBL" id="JAVBIB010000001">
    <property type="protein sequence ID" value="MDV2418330.1"/>
    <property type="molecule type" value="Genomic_DNA"/>
</dbReference>
<evidence type="ECO:0000259" key="1">
    <source>
        <dbReference type="SMART" id="SM00487"/>
    </source>
</evidence>
<protein>
    <submittedName>
        <fullName evidence="2">Type I restriction endonuclease</fullName>
    </submittedName>
</protein>
<feature type="domain" description="Helicase ATP-binding" evidence="1">
    <location>
        <begin position="295"/>
        <end position="525"/>
    </location>
</feature>
<dbReference type="PANTHER" id="PTHR42927:SF1">
    <property type="entry name" value="HELICASE SUPERFAMILY 1 AND 2 DOMAIN-CONTAINING PROTEIN"/>
    <property type="match status" value="1"/>
</dbReference>
<dbReference type="InterPro" id="IPR027417">
    <property type="entry name" value="P-loop_NTPase"/>
</dbReference>
<keyword evidence="2" id="KW-0378">Hydrolase</keyword>
<dbReference type="Pfam" id="PF22679">
    <property type="entry name" value="T1R_D3-like"/>
    <property type="match status" value="1"/>
</dbReference>
<dbReference type="Pfam" id="PF04313">
    <property type="entry name" value="HSDR_N"/>
    <property type="match status" value="1"/>
</dbReference>
<dbReference type="RefSeq" id="WP_316992959.1">
    <property type="nucleotide sequence ID" value="NZ_JAVBIB010000001.1"/>
</dbReference>
<dbReference type="InterPro" id="IPR055180">
    <property type="entry name" value="HsdR_RecA-like_helicase_dom_2"/>
</dbReference>
<dbReference type="SMART" id="SM00487">
    <property type="entry name" value="DEXDc"/>
    <property type="match status" value="1"/>
</dbReference>
<dbReference type="InterPro" id="IPR007409">
    <property type="entry name" value="Restrct_endonuc_type1_HsdR_N"/>
</dbReference>
<proteinExistence type="predicted"/>
<keyword evidence="2" id="KW-0540">Nuclease</keyword>